<dbReference type="EMBL" id="JABBCP010000002">
    <property type="protein sequence ID" value="NMF55685.1"/>
    <property type="molecule type" value="Genomic_DNA"/>
</dbReference>
<gene>
    <name evidence="1" type="ORF">HF320_05005</name>
</gene>
<dbReference type="AlphaFoldDB" id="A0A7X9YIY2"/>
<proteinExistence type="predicted"/>
<evidence type="ECO:0008006" key="3">
    <source>
        <dbReference type="Google" id="ProtNLM"/>
    </source>
</evidence>
<accession>A0A7X9YIY2</accession>
<organism evidence="1 2">
    <name type="scientific">Collinsella acetigenes</name>
    <dbReference type="NCBI Taxonomy" id="2713419"/>
    <lineage>
        <taxon>Bacteria</taxon>
        <taxon>Bacillati</taxon>
        <taxon>Actinomycetota</taxon>
        <taxon>Coriobacteriia</taxon>
        <taxon>Coriobacteriales</taxon>
        <taxon>Coriobacteriaceae</taxon>
        <taxon>Collinsella</taxon>
    </lineage>
</organism>
<comment type="caution">
    <text evidence="1">The sequence shown here is derived from an EMBL/GenBank/DDBJ whole genome shotgun (WGS) entry which is preliminary data.</text>
</comment>
<dbReference type="Proteomes" id="UP000546970">
    <property type="component" value="Unassembled WGS sequence"/>
</dbReference>
<name>A0A7X9YIY2_9ACTN</name>
<sequence length="129" mass="13962">MQDIAKSTTAFVAQRLGVPCEYGEFPGKAGCCMVKASPGEPWVRRYLSGGGIRRFGYEVYLRCLPRGDEGRRVDALALLRGLQSAIDAGEAPEGVPVRTHEVTSLPSQYGVQDDGCVVYQLTASLTYMA</sequence>
<dbReference type="RefSeq" id="WP_169277311.1">
    <property type="nucleotide sequence ID" value="NZ_JABBCP010000002.1"/>
</dbReference>
<reference evidence="1 2" key="1">
    <citation type="submission" date="2020-04" db="EMBL/GenBank/DDBJ databases">
        <title>Collinsella sp. KGMB02528 nov., an anaerobic actinobacterium isolated from human feces.</title>
        <authorList>
            <person name="Han K.-I."/>
            <person name="Eom M.K."/>
            <person name="Kim J.-S."/>
            <person name="Lee K.C."/>
            <person name="Suh M.K."/>
            <person name="Park S.-H."/>
            <person name="Lee J.H."/>
            <person name="Kang S.W."/>
            <person name="Park J.-E."/>
            <person name="Oh B.S."/>
            <person name="Yu S.Y."/>
            <person name="Choi S.-H."/>
            <person name="Lee D.H."/>
            <person name="Yoon H."/>
            <person name="Kim B.-Y."/>
            <person name="Lee J.H."/>
            <person name="Lee J.-S."/>
        </authorList>
    </citation>
    <scope>NUCLEOTIDE SEQUENCE [LARGE SCALE GENOMIC DNA]</scope>
    <source>
        <strain evidence="1 2">KGMB02528</strain>
    </source>
</reference>
<evidence type="ECO:0000313" key="1">
    <source>
        <dbReference type="EMBL" id="NMF55685.1"/>
    </source>
</evidence>
<evidence type="ECO:0000313" key="2">
    <source>
        <dbReference type="Proteomes" id="UP000546970"/>
    </source>
</evidence>
<keyword evidence="2" id="KW-1185">Reference proteome</keyword>
<protein>
    <recommendedName>
        <fullName evidence="3">DUF3168 domain-containing protein</fullName>
    </recommendedName>
</protein>